<sequence>MDKQKIKKLFRDAGLQRLTRDIDPLVKPSIRLNAQPTTDESLPIGVSKLGGMPDLPLDIPWPVWHNLSQSFIAQINLRDTHPYDANKLLPERGMLWFFYDARQETYGDEPANRGGWSVFFREESGELKRAQAPANLPAASQFKAASLSFACELTLSQIPALEISSFDWTDEEQERYDDLLEDFVPPEKRAFRHRLLGNPDLLQDDLRLQCQLISHGVTEDDDPREGELTPGAKEWQLLFQVDTDERIGMRWASTGMLYYSITASDLRARRFENTWLILQSE</sequence>
<reference evidence="1" key="1">
    <citation type="submission" date="2020-10" db="EMBL/GenBank/DDBJ databases">
        <title>Taxonomic study of unclassified bacteria belonging to the class Ktedonobacteria.</title>
        <authorList>
            <person name="Yabe S."/>
            <person name="Wang C.M."/>
            <person name="Zheng Y."/>
            <person name="Sakai Y."/>
            <person name="Cavaletti L."/>
            <person name="Monciardini P."/>
            <person name="Donadio S."/>
        </authorList>
    </citation>
    <scope>NUCLEOTIDE SEQUENCE</scope>
    <source>
        <strain evidence="1">SOSP1-1</strain>
    </source>
</reference>
<dbReference type="Proteomes" id="UP000612362">
    <property type="component" value="Unassembled WGS sequence"/>
</dbReference>
<comment type="caution">
    <text evidence="1">The sequence shown here is derived from an EMBL/GenBank/DDBJ whole genome shotgun (WGS) entry which is preliminary data.</text>
</comment>
<proteinExistence type="predicted"/>
<dbReference type="PANTHER" id="PTHR36436">
    <property type="entry name" value="SLL5081 PROTEIN"/>
    <property type="match status" value="1"/>
</dbReference>
<dbReference type="InterPro" id="IPR015315">
    <property type="entry name" value="DUF1963"/>
</dbReference>
<name>A0A8J3I3L0_9CHLR</name>
<evidence type="ECO:0000313" key="2">
    <source>
        <dbReference type="Proteomes" id="UP000612362"/>
    </source>
</evidence>
<dbReference type="InterPro" id="IPR035948">
    <property type="entry name" value="YwqG-like_sf"/>
</dbReference>
<protein>
    <recommendedName>
        <fullName evidence="3">DUF1963 domain-containing protein</fullName>
    </recommendedName>
</protein>
<evidence type="ECO:0008006" key="3">
    <source>
        <dbReference type="Google" id="ProtNLM"/>
    </source>
</evidence>
<evidence type="ECO:0000313" key="1">
    <source>
        <dbReference type="EMBL" id="GHO49532.1"/>
    </source>
</evidence>
<dbReference type="EMBL" id="BNJF01000005">
    <property type="protein sequence ID" value="GHO49532.1"/>
    <property type="molecule type" value="Genomic_DNA"/>
</dbReference>
<dbReference type="AlphaFoldDB" id="A0A8J3I3L0"/>
<accession>A0A8J3I3L0</accession>
<dbReference type="RefSeq" id="WP_220198645.1">
    <property type="nucleotide sequence ID" value="NZ_BNJF01000005.1"/>
</dbReference>
<dbReference type="SUPFAM" id="SSF103032">
    <property type="entry name" value="Hypothetical protein YwqG"/>
    <property type="match status" value="1"/>
</dbReference>
<organism evidence="1 2">
    <name type="scientific">Ktedonospora formicarum</name>
    <dbReference type="NCBI Taxonomy" id="2778364"/>
    <lineage>
        <taxon>Bacteria</taxon>
        <taxon>Bacillati</taxon>
        <taxon>Chloroflexota</taxon>
        <taxon>Ktedonobacteria</taxon>
        <taxon>Ktedonobacterales</taxon>
        <taxon>Ktedonobacteraceae</taxon>
        <taxon>Ktedonospora</taxon>
    </lineage>
</organism>
<dbReference type="Gene3D" id="2.30.320.10">
    <property type="entry name" value="YwqG-like"/>
    <property type="match status" value="1"/>
</dbReference>
<keyword evidence="2" id="KW-1185">Reference proteome</keyword>
<gene>
    <name evidence="1" type="ORF">KSX_76950</name>
</gene>
<dbReference type="Pfam" id="PF09234">
    <property type="entry name" value="DUF1963"/>
    <property type="match status" value="1"/>
</dbReference>
<dbReference type="PANTHER" id="PTHR36436:SF6">
    <property type="entry name" value="SLL5081 PROTEIN"/>
    <property type="match status" value="1"/>
</dbReference>